<evidence type="ECO:0000259" key="1">
    <source>
        <dbReference type="Pfam" id="PF04738"/>
    </source>
</evidence>
<dbReference type="Pfam" id="PF14028">
    <property type="entry name" value="Lant_dehydr_C"/>
    <property type="match status" value="1"/>
</dbReference>
<name>A0A1G4S3D1_9BACL</name>
<dbReference type="NCBIfam" id="TIGR03891">
    <property type="entry name" value="thiopep_ocin"/>
    <property type="match status" value="1"/>
</dbReference>
<gene>
    <name evidence="3" type="ORF">SAMN04487970_102257</name>
</gene>
<dbReference type="InterPro" id="IPR023809">
    <property type="entry name" value="Thiopep_bacteriocin_synth_dom"/>
</dbReference>
<dbReference type="AlphaFoldDB" id="A0A1G4S3D1"/>
<dbReference type="EMBL" id="FMTT01000022">
    <property type="protein sequence ID" value="SCW63501.1"/>
    <property type="molecule type" value="Genomic_DNA"/>
</dbReference>
<feature type="domain" description="Lantibiotic dehydratase N-terminal" evidence="1">
    <location>
        <begin position="54"/>
        <end position="700"/>
    </location>
</feature>
<organism evidence="3 4">
    <name type="scientific">Paenibacillus tianmuensis</name>
    <dbReference type="NCBI Taxonomy" id="624147"/>
    <lineage>
        <taxon>Bacteria</taxon>
        <taxon>Bacillati</taxon>
        <taxon>Bacillota</taxon>
        <taxon>Bacilli</taxon>
        <taxon>Bacillales</taxon>
        <taxon>Paenibacillaceae</taxon>
        <taxon>Paenibacillus</taxon>
    </lineage>
</organism>
<sequence>MPTETSIYRAMDFFMVRAPILPFDLFSKYFLTEGEEPLTLKRTSLAYLIELSEDSIIREAIAAASPNLLESLVHLGNEDNLRKRGQVVKGFMRYLLRMMTRPTPFGLFSGVTYGKFGERSRLNLNGIDTYVKHARPDMEWLLKIIGSLENKREVVCQLKIQRNTLIYRQGNRAKLPYTTRYGGLGEGGNESVSVRASAVFDCVMDACTNPISYSKLISWIRERFKKAEIETIEHYVWQLFEQEFLISELRPPTTTTDPLGHVMSVLDSITGMEDLKDKLHRIREDIFKYNLLPVGQGEEMLSQLRKAMNEIMNVKSPLQIDLSLEDRSITLTDRIRKDVEKAAQLLCRTSSRRNRHLEEYCNEFLENYGPYREVPILELLDEEMGLGAPATYSNPQSHRRRLTNTVAKQEQFLLQWFVSCLHRGEQEVMLTDEMVEQLMDDNKSQELIPLPSMELYFQLVAHNHQKLDDGEYTLVLSPNPGSDGAGRTFGRFIDLFGDRFKETFNIIHQEEQRLSPSKLFAEISYLPSVGRSTNVVLTENFRKYEIAIGTNHTMPAGQQIHVSDLVVGVRHNRFYLKSRKHNREVVPTAGHMLNYRNAPNVYRFLMEVSQEGYRPWSVIEWGSLAQSPFTPRLRYEKIILCPATWRIQISQITTGKENVENLGLVVQQFREEWKVPRFVYMIQFDNRILLDLDHPLHVEEICKDLKSNAKVTLIEHIGGFEELPIHRSDGRVVAEFVFPLVRGSGQTCSLEEIAATSEIDTKPLVEEIRHIHLPGGPWFYAKLYGLGTRQDEFIGRYWEGFVRECREEGVVDQAYFIRYSDPNRHIRARFKISKEEAQFVRIFHNWTKTLLQEGVISKVIIDTYEPEIERYGGPELMLLAERLFAADSEVTSNLVRLIRFQQIQLSKENVAVLSVIYLLYQFGNKGQEVYELLNEKFNVKDYLDDFRQERRLFMQMLGGENGVKPSHPEGDVVYRIVKTREAAVRCYWETLLDQEKKGVLSNTKDDILFSIIHMHLNRFLGTDRDQERKVMIMARHAMNSLVQYRRTFQ</sequence>
<dbReference type="Proteomes" id="UP000198601">
    <property type="component" value="Unassembled WGS sequence"/>
</dbReference>
<proteinExistence type="predicted"/>
<accession>A0A1G4S3D1</accession>
<dbReference type="OrthoDB" id="1273722at2"/>
<evidence type="ECO:0000313" key="3">
    <source>
        <dbReference type="EMBL" id="SCW63501.1"/>
    </source>
</evidence>
<evidence type="ECO:0000259" key="2">
    <source>
        <dbReference type="Pfam" id="PF14028"/>
    </source>
</evidence>
<reference evidence="4" key="1">
    <citation type="submission" date="2016-10" db="EMBL/GenBank/DDBJ databases">
        <authorList>
            <person name="Varghese N."/>
            <person name="Submissions S."/>
        </authorList>
    </citation>
    <scope>NUCLEOTIDE SEQUENCE [LARGE SCALE GENOMIC DNA]</scope>
    <source>
        <strain evidence="4">CGMCC 1.8946</strain>
    </source>
</reference>
<dbReference type="STRING" id="624147.SAMN04487970_102257"/>
<feature type="domain" description="Thiopeptide-type bacteriocin biosynthesis" evidence="2">
    <location>
        <begin position="778"/>
        <end position="1037"/>
    </location>
</feature>
<dbReference type="RefSeq" id="WP_090673331.1">
    <property type="nucleotide sequence ID" value="NZ_FMTT01000022.1"/>
</dbReference>
<keyword evidence="4" id="KW-1185">Reference proteome</keyword>
<dbReference type="Pfam" id="PF04738">
    <property type="entry name" value="Lant_dehydr_N"/>
    <property type="match status" value="1"/>
</dbReference>
<dbReference type="InterPro" id="IPR006827">
    <property type="entry name" value="Lant_deHydtase_N"/>
</dbReference>
<protein>
    <submittedName>
        <fullName evidence="3">Thiopeptide-type bacteriocin biosynthesis domain-containing protein</fullName>
    </submittedName>
</protein>
<evidence type="ECO:0000313" key="4">
    <source>
        <dbReference type="Proteomes" id="UP000198601"/>
    </source>
</evidence>